<sequence>MALKASHPNQKAASCCKNPCMPLDNGEEIDLKSRKSCFSKFLLEFKISNDEKRCDDDESLRIRSGRGCNPVSEEMIRIVAILIVNGSQGIIVGTLSQTMRNTPSDVLRIGVGNIAQRMYDVLSKNGGLIATGRIS</sequence>
<accession>A0A8X6RTA5</accession>
<gene>
    <name evidence="1" type="ORF">TNCV_4002381</name>
</gene>
<keyword evidence="2" id="KW-1185">Reference proteome</keyword>
<dbReference type="Proteomes" id="UP000887159">
    <property type="component" value="Unassembled WGS sequence"/>
</dbReference>
<name>A0A8X6RTA5_TRICX</name>
<organism evidence="1 2">
    <name type="scientific">Trichonephila clavipes</name>
    <name type="common">Golden silk orbweaver</name>
    <name type="synonym">Nephila clavipes</name>
    <dbReference type="NCBI Taxonomy" id="2585209"/>
    <lineage>
        <taxon>Eukaryota</taxon>
        <taxon>Metazoa</taxon>
        <taxon>Ecdysozoa</taxon>
        <taxon>Arthropoda</taxon>
        <taxon>Chelicerata</taxon>
        <taxon>Arachnida</taxon>
        <taxon>Araneae</taxon>
        <taxon>Araneomorphae</taxon>
        <taxon>Entelegynae</taxon>
        <taxon>Araneoidea</taxon>
        <taxon>Nephilidae</taxon>
        <taxon>Trichonephila</taxon>
    </lineage>
</organism>
<evidence type="ECO:0000313" key="1">
    <source>
        <dbReference type="EMBL" id="GFX98469.1"/>
    </source>
</evidence>
<comment type="caution">
    <text evidence="1">The sequence shown here is derived from an EMBL/GenBank/DDBJ whole genome shotgun (WGS) entry which is preliminary data.</text>
</comment>
<dbReference type="EMBL" id="BMAU01021202">
    <property type="protein sequence ID" value="GFX98469.1"/>
    <property type="molecule type" value="Genomic_DNA"/>
</dbReference>
<reference evidence="1" key="1">
    <citation type="submission" date="2020-08" db="EMBL/GenBank/DDBJ databases">
        <title>Multicomponent nature underlies the extraordinary mechanical properties of spider dragline silk.</title>
        <authorList>
            <person name="Kono N."/>
            <person name="Nakamura H."/>
            <person name="Mori M."/>
            <person name="Yoshida Y."/>
            <person name="Ohtoshi R."/>
            <person name="Malay A.D."/>
            <person name="Moran D.A.P."/>
            <person name="Tomita M."/>
            <person name="Numata K."/>
            <person name="Arakawa K."/>
        </authorList>
    </citation>
    <scope>NUCLEOTIDE SEQUENCE</scope>
</reference>
<dbReference type="AlphaFoldDB" id="A0A8X6RTA5"/>
<protein>
    <submittedName>
        <fullName evidence="1">Uncharacterized protein</fullName>
    </submittedName>
</protein>
<evidence type="ECO:0000313" key="2">
    <source>
        <dbReference type="Proteomes" id="UP000887159"/>
    </source>
</evidence>
<proteinExistence type="predicted"/>